<dbReference type="Proteomes" id="UP001480595">
    <property type="component" value="Unassembled WGS sequence"/>
</dbReference>
<protein>
    <submittedName>
        <fullName evidence="1">Uncharacterized protein</fullName>
    </submittedName>
</protein>
<evidence type="ECO:0000313" key="2">
    <source>
        <dbReference type="Proteomes" id="UP001480595"/>
    </source>
</evidence>
<dbReference type="PANTHER" id="PTHR38111">
    <property type="entry name" value="ZN(2)-C6 FUNGAL-TYPE DOMAIN-CONTAINING PROTEIN-RELATED"/>
    <property type="match status" value="1"/>
</dbReference>
<dbReference type="PANTHER" id="PTHR38111:SF9">
    <property type="entry name" value="ZN(2)-C6 FUNGAL-TYPE DOMAIN-CONTAINING PROTEIN"/>
    <property type="match status" value="1"/>
</dbReference>
<keyword evidence="2" id="KW-1185">Reference proteome</keyword>
<proteinExistence type="predicted"/>
<comment type="caution">
    <text evidence="1">The sequence shown here is derived from an EMBL/GenBank/DDBJ whole genome shotgun (WGS) entry which is preliminary data.</text>
</comment>
<organism evidence="1 2">
    <name type="scientific">Apiospora phragmitis</name>
    <dbReference type="NCBI Taxonomy" id="2905665"/>
    <lineage>
        <taxon>Eukaryota</taxon>
        <taxon>Fungi</taxon>
        <taxon>Dikarya</taxon>
        <taxon>Ascomycota</taxon>
        <taxon>Pezizomycotina</taxon>
        <taxon>Sordariomycetes</taxon>
        <taxon>Xylariomycetidae</taxon>
        <taxon>Amphisphaeriales</taxon>
        <taxon>Apiosporaceae</taxon>
        <taxon>Apiospora</taxon>
    </lineage>
</organism>
<dbReference type="RefSeq" id="XP_066709981.1">
    <property type="nucleotide sequence ID" value="XM_066865020.1"/>
</dbReference>
<name>A0ABR1TBQ7_9PEZI</name>
<accession>A0ABR1TBQ7</accession>
<evidence type="ECO:0000313" key="1">
    <source>
        <dbReference type="EMBL" id="KAK8043128.1"/>
    </source>
</evidence>
<dbReference type="EMBL" id="JAQQWL010000013">
    <property type="protein sequence ID" value="KAK8043128.1"/>
    <property type="molecule type" value="Genomic_DNA"/>
</dbReference>
<reference evidence="1 2" key="1">
    <citation type="submission" date="2023-01" db="EMBL/GenBank/DDBJ databases">
        <title>Analysis of 21 Apiospora genomes using comparative genomics revels a genus with tremendous synthesis potential of carbohydrate active enzymes and secondary metabolites.</title>
        <authorList>
            <person name="Sorensen T."/>
        </authorList>
    </citation>
    <scope>NUCLEOTIDE SEQUENCE [LARGE SCALE GENOMIC DNA]</scope>
    <source>
        <strain evidence="1 2">CBS 135458</strain>
    </source>
</reference>
<dbReference type="GeneID" id="92098083"/>
<dbReference type="InterPro" id="IPR053178">
    <property type="entry name" value="Osmoadaptation_assoc"/>
</dbReference>
<sequence>MRLSRPSKPRDITPTPVDRLAAELLWCLDAAPGTGHDLHLWGASVGLLPPLLGQSAALQHATKLLTTSWSNMQRGLPRSAWLDAQLYDTALISLRQALVQAFEDPASKLTITTTLAAQTILQNVEIVCNDMHVSYQSNHAAGLSAVISAGGCNQGFSELELHLIFESFFTVLIGDVRRGKDSVFADPVWSGALYKALDAAPLRPKLLSRFCRFWIEVAVWPTLVRQLRQLHEAPTDSMLAAEVVLRAGALLEYLDGLDRSVFAKALELGSIVEVENNDKGNTNQTAGCDDGFTSTSYEFANYNLANFFRAHAFFTVVTLRILQCADSFLAVGSPYGYTDGGEDDSCRHNVEQQQQQHQLLEYSRRLWQVYPYMRRRRPLELGGALHLVVLYEAGDARQKALTCTALRGVESGQDGQSPEFLAASVRLDEEGTKILAEAMALTGRSLVSTHPDDDDDGLIDWDAELRSMDSIDLGSELLFPWDLQGPVWS</sequence>
<gene>
    <name evidence="1" type="ORF">PG994_013611</name>
</gene>